<protein>
    <submittedName>
        <fullName evidence="2">Uncharacterized protein</fullName>
    </submittedName>
</protein>
<feature type="chain" id="PRO_5012216819" evidence="1">
    <location>
        <begin position="26"/>
        <end position="246"/>
    </location>
</feature>
<organism evidence="2 3">
    <name type="scientific">Inquilinus limosus</name>
    <dbReference type="NCBI Taxonomy" id="171674"/>
    <lineage>
        <taxon>Bacteria</taxon>
        <taxon>Pseudomonadati</taxon>
        <taxon>Pseudomonadota</taxon>
        <taxon>Alphaproteobacteria</taxon>
        <taxon>Rhodospirillales</taxon>
        <taxon>Rhodospirillaceae</taxon>
        <taxon>Inquilinus</taxon>
    </lineage>
</organism>
<evidence type="ECO:0000313" key="2">
    <source>
        <dbReference type="EMBL" id="OWJ68546.1"/>
    </source>
</evidence>
<dbReference type="RefSeq" id="WP_088149682.1">
    <property type="nucleotide sequence ID" value="NZ_NHON01000004.1"/>
</dbReference>
<gene>
    <name evidence="2" type="ORF">BWR60_03815</name>
</gene>
<reference evidence="3" key="1">
    <citation type="submission" date="2017-05" db="EMBL/GenBank/DDBJ databases">
        <authorList>
            <person name="Macchi M."/>
            <person name="Festa S."/>
            <person name="Coppotelli B.M."/>
            <person name="Morelli I.S."/>
        </authorList>
    </citation>
    <scope>NUCLEOTIDE SEQUENCE [LARGE SCALE GENOMIC DNA]</scope>
    <source>
        <strain evidence="3">I</strain>
    </source>
</reference>
<dbReference type="AlphaFoldDB" id="A0A211ZTP5"/>
<comment type="caution">
    <text evidence="2">The sequence shown here is derived from an EMBL/GenBank/DDBJ whole genome shotgun (WGS) entry which is preliminary data.</text>
</comment>
<dbReference type="Proteomes" id="UP000196655">
    <property type="component" value="Unassembled WGS sequence"/>
</dbReference>
<sequence length="246" mass="26016">MIKKYGSVVVAAGLLSLAAPTHAVATPDQITDDPSLAARLSDSTIDLRYQFGILTIYLRPDGTSLVGLLWGGRPPEVMGLDRWLLQKGAICFPDIEKGVPSSWGCPRITIEGKDSVTLTFDDGDSVSGQIQPGNPHGLKMGQDAIAGLAGQTIVVGERDTTRFLRLYLSPDGVALANVADFAATERDVRSGTWSVRDDQLCLDGFGEARSMSDGCFPVVTMQDGAVFLGGTIGMTGLVWPGNSEGL</sequence>
<keyword evidence="1" id="KW-0732">Signal</keyword>
<evidence type="ECO:0000313" key="3">
    <source>
        <dbReference type="Proteomes" id="UP000196655"/>
    </source>
</evidence>
<evidence type="ECO:0000256" key="1">
    <source>
        <dbReference type="SAM" id="SignalP"/>
    </source>
</evidence>
<dbReference type="OrthoDB" id="8081243at2"/>
<keyword evidence="3" id="KW-1185">Reference proteome</keyword>
<dbReference type="EMBL" id="NHON01000004">
    <property type="protein sequence ID" value="OWJ68546.1"/>
    <property type="molecule type" value="Genomic_DNA"/>
</dbReference>
<accession>A0A211ZTP5</accession>
<name>A0A211ZTP5_9PROT</name>
<feature type="signal peptide" evidence="1">
    <location>
        <begin position="1"/>
        <end position="25"/>
    </location>
</feature>
<proteinExistence type="predicted"/>